<dbReference type="InterPro" id="IPR011108">
    <property type="entry name" value="RMMBL"/>
</dbReference>
<protein>
    <submittedName>
        <fullName evidence="3">MBL fold metallo-hydrolase RNA specificity domain-containing protein</fullName>
    </submittedName>
</protein>
<gene>
    <name evidence="3" type="ORF">ACFO0N_12720</name>
</gene>
<dbReference type="Proteomes" id="UP001595921">
    <property type="component" value="Unassembled WGS sequence"/>
</dbReference>
<dbReference type="Gene3D" id="3.60.15.10">
    <property type="entry name" value="Ribonuclease Z/Hydroxyacylglutathione hydrolase-like"/>
    <property type="match status" value="1"/>
</dbReference>
<keyword evidence="4" id="KW-1185">Reference proteome</keyword>
<comment type="caution">
    <text evidence="3">The sequence shown here is derived from an EMBL/GenBank/DDBJ whole genome shotgun (WGS) entry which is preliminary data.</text>
</comment>
<proteinExistence type="predicted"/>
<sequence>MSNVRYTDGIRIDLATGETVACDSEDVTGDVNALSHAHGDHLYRATPGSLVCSELTAALANHRRGEDAVPLERTDHPAIRQVDAGHVAGSRATYVDESEVPRTSADRTQSGDGETVFCYTGDCSTRDRDYLTGFDPEPADVLIIETTYGKPEYVFPEQQELERRIVDWLDEEYDSPVLLFGYSLGRAQKLQRLVARSERDRLFVTKAVAGVNGVIGEHLGIDFGAERYRRETELGAGDALVLPSRTSKLAFVDDIVEETGAIKAGFSGWATNDSFRYRGGYDETFVLSDHCDFSELCDVVRAVDPEQVYTNHGFDEAFADHLATNMGYEARPLKRNQSSLSDF</sequence>
<accession>A0ABD5PED9</accession>
<name>A0ABD5PED9_9EURY</name>
<organism evidence="3 4">
    <name type="scientific">Halobium salinum</name>
    <dbReference type="NCBI Taxonomy" id="1364940"/>
    <lineage>
        <taxon>Archaea</taxon>
        <taxon>Methanobacteriati</taxon>
        <taxon>Methanobacteriota</taxon>
        <taxon>Stenosarchaea group</taxon>
        <taxon>Halobacteria</taxon>
        <taxon>Halobacteriales</taxon>
        <taxon>Haloferacaceae</taxon>
        <taxon>Halobium</taxon>
    </lineage>
</organism>
<dbReference type="Pfam" id="PF07521">
    <property type="entry name" value="RMMBL"/>
    <property type="match status" value="1"/>
</dbReference>
<reference evidence="3 4" key="1">
    <citation type="journal article" date="2019" name="Int. J. Syst. Evol. Microbiol.">
        <title>The Global Catalogue of Microorganisms (GCM) 10K type strain sequencing project: providing services to taxonomists for standard genome sequencing and annotation.</title>
        <authorList>
            <consortium name="The Broad Institute Genomics Platform"/>
            <consortium name="The Broad Institute Genome Sequencing Center for Infectious Disease"/>
            <person name="Wu L."/>
            <person name="Ma J."/>
        </authorList>
    </citation>
    <scope>NUCLEOTIDE SEQUENCE [LARGE SCALE GENOMIC DNA]</scope>
    <source>
        <strain evidence="3 4">CGMCC 1.12553</strain>
    </source>
</reference>
<evidence type="ECO:0000259" key="2">
    <source>
        <dbReference type="Pfam" id="PF07521"/>
    </source>
</evidence>
<evidence type="ECO:0000313" key="3">
    <source>
        <dbReference type="EMBL" id="MFC4358806.1"/>
    </source>
</evidence>
<dbReference type="EMBL" id="JBHSDS010000006">
    <property type="protein sequence ID" value="MFC4358806.1"/>
    <property type="molecule type" value="Genomic_DNA"/>
</dbReference>
<dbReference type="RefSeq" id="WP_267623378.1">
    <property type="nucleotide sequence ID" value="NZ_JAODIW010000008.1"/>
</dbReference>
<feature type="domain" description="Zn-dependent metallo-hydrolase RNA specificity" evidence="2">
    <location>
        <begin position="284"/>
        <end position="330"/>
    </location>
</feature>
<dbReference type="InterPro" id="IPR036866">
    <property type="entry name" value="RibonucZ/Hydroxyglut_hydro"/>
</dbReference>
<dbReference type="PANTHER" id="PTHR23240">
    <property type="entry name" value="DNA CROSS-LINK REPAIR PROTEIN PSO2/SNM1-RELATED"/>
    <property type="match status" value="1"/>
</dbReference>
<dbReference type="PANTHER" id="PTHR23240:SF6">
    <property type="entry name" value="DNA CROSS-LINK REPAIR 1A PROTEIN"/>
    <property type="match status" value="1"/>
</dbReference>
<evidence type="ECO:0000256" key="1">
    <source>
        <dbReference type="SAM" id="MobiDB-lite"/>
    </source>
</evidence>
<dbReference type="AlphaFoldDB" id="A0ABD5PED9"/>
<evidence type="ECO:0000313" key="4">
    <source>
        <dbReference type="Proteomes" id="UP001595921"/>
    </source>
</evidence>
<dbReference type="SUPFAM" id="SSF56281">
    <property type="entry name" value="Metallo-hydrolase/oxidoreductase"/>
    <property type="match status" value="1"/>
</dbReference>
<feature type="region of interest" description="Disordered" evidence="1">
    <location>
        <begin position="91"/>
        <end position="111"/>
    </location>
</feature>